<reference evidence="4 9" key="3">
    <citation type="journal article" date="2018" name="Nat. Biotechnol.">
        <title>A standardized bacterial taxonomy based on genome phylogeny substantially revises the tree of life.</title>
        <authorList>
            <person name="Parks D.H."/>
            <person name="Chuvochina M."/>
            <person name="Waite D.W."/>
            <person name="Rinke C."/>
            <person name="Skarshewski A."/>
            <person name="Chaumeil P.A."/>
            <person name="Hugenholtz P."/>
        </authorList>
    </citation>
    <scope>NUCLEOTIDE SEQUENCE [LARGE SCALE GENOMIC DNA]</scope>
    <source>
        <strain evidence="4">UBA9905</strain>
    </source>
</reference>
<proteinExistence type="inferred from homology"/>
<organism evidence="6 8">
    <name type="scientific">Mesotoga infera</name>
    <dbReference type="NCBI Taxonomy" id="1236046"/>
    <lineage>
        <taxon>Bacteria</taxon>
        <taxon>Thermotogati</taxon>
        <taxon>Thermotogota</taxon>
        <taxon>Thermotogae</taxon>
        <taxon>Kosmotogales</taxon>
        <taxon>Kosmotogaceae</taxon>
        <taxon>Mesotoga</taxon>
    </lineage>
</organism>
<dbReference type="GO" id="GO:0003677">
    <property type="term" value="F:DNA binding"/>
    <property type="evidence" value="ECO:0007669"/>
    <property type="project" value="UniProtKB-KW"/>
</dbReference>
<dbReference type="PANTHER" id="PTHR33175:SF3">
    <property type="entry name" value="DNA-BINDING PROTEIN HU-BETA"/>
    <property type="match status" value="1"/>
</dbReference>
<dbReference type="GO" id="GO:0005829">
    <property type="term" value="C:cytosol"/>
    <property type="evidence" value="ECO:0007669"/>
    <property type="project" value="TreeGrafter"/>
</dbReference>
<reference evidence="7 8" key="2">
    <citation type="journal article" date="2015" name="MBio">
        <title>Genome-Resolved Metagenomic Analysis Reveals Roles for Candidate Phyla and Other Microbial Community Members in Biogeochemical Transformations in Oil Reservoirs.</title>
        <authorList>
            <person name="Hu P."/>
            <person name="Tom L."/>
            <person name="Singh A."/>
            <person name="Thomas B.C."/>
            <person name="Baker B.J."/>
            <person name="Piceno Y.M."/>
            <person name="Andersen G.L."/>
            <person name="Banfield J.F."/>
        </authorList>
    </citation>
    <scope>NUCLEOTIDE SEQUENCE [LARGE SCALE GENOMIC DNA]</scope>
</reference>
<keyword evidence="1" id="KW-0226">DNA condensation</keyword>
<reference evidence="6" key="1">
    <citation type="journal article" date="2015" name="MBio">
        <title>Genome-resolved metagenomic analysis reveals roles for candidate phyla and other microbial community members in biogeochemical transformations in oil reservoirs.</title>
        <authorList>
            <person name="Hu P."/>
            <person name="Tom L."/>
            <person name="Singh A."/>
            <person name="Thomas B.C."/>
            <person name="Baker B.J."/>
            <person name="Piceno Y.M."/>
            <person name="Andersen G.L."/>
            <person name="Banfield J.F."/>
        </authorList>
    </citation>
    <scope>NUCLEOTIDE SEQUENCE [LARGE SCALE GENOMIC DNA]</scope>
    <source>
        <strain evidence="5">46_47</strain>
        <strain evidence="6">46_70</strain>
    </source>
</reference>
<dbReference type="PATRIC" id="fig|1236046.5.peg.38"/>
<gene>
    <name evidence="4" type="ORF">DIT26_02380</name>
    <name evidence="5" type="ORF">XD86_0200</name>
    <name evidence="6" type="ORF">XE02_1606</name>
</gene>
<dbReference type="GO" id="GO:0030527">
    <property type="term" value="F:structural constituent of chromatin"/>
    <property type="evidence" value="ECO:0007669"/>
    <property type="project" value="InterPro"/>
</dbReference>
<dbReference type="Pfam" id="PF00216">
    <property type="entry name" value="Bac_DNA_binding"/>
    <property type="match status" value="1"/>
</dbReference>
<sequence>MNKKELIAELAERTGATKKLVGDIIDSFIVVVGEELSKNEEVKLVGFGTFDVTKRKPRKGVNPRTKEAIEIPGGKVPKFRPGKELKEKVQ</sequence>
<comment type="similarity">
    <text evidence="3">Belongs to the bacterial histone-like protein family.</text>
</comment>
<dbReference type="EMBL" id="LGGH01000014">
    <property type="protein sequence ID" value="KUK68426.1"/>
    <property type="molecule type" value="Genomic_DNA"/>
</dbReference>
<evidence type="ECO:0000313" key="5">
    <source>
        <dbReference type="EMBL" id="KUK68426.1"/>
    </source>
</evidence>
<dbReference type="EMBL" id="DQBS01000059">
    <property type="protein sequence ID" value="HCO69423.1"/>
    <property type="molecule type" value="Genomic_DNA"/>
</dbReference>
<evidence type="ECO:0000256" key="3">
    <source>
        <dbReference type="RuleBase" id="RU003939"/>
    </source>
</evidence>
<evidence type="ECO:0000313" key="8">
    <source>
        <dbReference type="Proteomes" id="UP000055014"/>
    </source>
</evidence>
<keyword evidence="2 6" id="KW-0238">DNA-binding</keyword>
<dbReference type="AlphaFoldDB" id="A0A101HY77"/>
<dbReference type="Proteomes" id="UP000054260">
    <property type="component" value="Unassembled WGS sequence"/>
</dbReference>
<accession>A0A101HY77</accession>
<dbReference type="SUPFAM" id="SSF47729">
    <property type="entry name" value="IHF-like DNA-binding proteins"/>
    <property type="match status" value="1"/>
</dbReference>
<dbReference type="GO" id="GO:0030261">
    <property type="term" value="P:chromosome condensation"/>
    <property type="evidence" value="ECO:0007669"/>
    <property type="project" value="UniProtKB-KW"/>
</dbReference>
<dbReference type="PROSITE" id="PS00045">
    <property type="entry name" value="HISTONE_LIKE"/>
    <property type="match status" value="1"/>
</dbReference>
<dbReference type="InterPro" id="IPR010992">
    <property type="entry name" value="IHF-like_DNA-bd_dom_sf"/>
</dbReference>
<dbReference type="EMBL" id="LGGW01000234">
    <property type="protein sequence ID" value="KUK84748.1"/>
    <property type="molecule type" value="Genomic_DNA"/>
</dbReference>
<evidence type="ECO:0000256" key="1">
    <source>
        <dbReference type="ARBA" id="ARBA00023067"/>
    </source>
</evidence>
<dbReference type="CDD" id="cd13831">
    <property type="entry name" value="HU"/>
    <property type="match status" value="1"/>
</dbReference>
<dbReference type="Proteomes" id="UP000055014">
    <property type="component" value="Unassembled WGS sequence"/>
</dbReference>
<dbReference type="Gene3D" id="4.10.520.10">
    <property type="entry name" value="IHF-like DNA-binding proteins"/>
    <property type="match status" value="1"/>
</dbReference>
<name>A0A101HY77_9BACT</name>
<comment type="caution">
    <text evidence="6">The sequence shown here is derived from an EMBL/GenBank/DDBJ whole genome shotgun (WGS) entry which is preliminary data.</text>
</comment>
<protein>
    <submittedName>
        <fullName evidence="6">Bacterial nucleoid DNA-binding protein</fullName>
    </submittedName>
    <submittedName>
        <fullName evidence="4">Integration host factor</fullName>
    </submittedName>
</protein>
<evidence type="ECO:0000256" key="2">
    <source>
        <dbReference type="ARBA" id="ARBA00023125"/>
    </source>
</evidence>
<dbReference type="PRINTS" id="PR01727">
    <property type="entry name" value="DNABINDINGHU"/>
</dbReference>
<dbReference type="SMART" id="SM00411">
    <property type="entry name" value="BHL"/>
    <property type="match status" value="1"/>
</dbReference>
<dbReference type="PANTHER" id="PTHR33175">
    <property type="entry name" value="DNA-BINDING PROTEIN HU"/>
    <property type="match status" value="1"/>
</dbReference>
<evidence type="ECO:0000313" key="7">
    <source>
        <dbReference type="Proteomes" id="UP000054260"/>
    </source>
</evidence>
<evidence type="ECO:0000313" key="6">
    <source>
        <dbReference type="EMBL" id="KUK84748.1"/>
    </source>
</evidence>
<evidence type="ECO:0000313" key="4">
    <source>
        <dbReference type="EMBL" id="HCO69423.1"/>
    </source>
</evidence>
<dbReference type="InterPro" id="IPR020816">
    <property type="entry name" value="Histone-like_DNA-bd_CS"/>
</dbReference>
<dbReference type="Proteomes" id="UP000264215">
    <property type="component" value="Unassembled WGS sequence"/>
</dbReference>
<evidence type="ECO:0000313" key="9">
    <source>
        <dbReference type="Proteomes" id="UP000264215"/>
    </source>
</evidence>
<dbReference type="InterPro" id="IPR000119">
    <property type="entry name" value="Hist_DNA-bd"/>
</dbReference>